<proteinExistence type="predicted"/>
<dbReference type="Proteomes" id="UP001142489">
    <property type="component" value="Unassembled WGS sequence"/>
</dbReference>
<gene>
    <name evidence="2" type="ORF">JRQ81_001725</name>
</gene>
<feature type="compositionally biased region" description="Low complexity" evidence="1">
    <location>
        <begin position="134"/>
        <end position="144"/>
    </location>
</feature>
<keyword evidence="3" id="KW-1185">Reference proteome</keyword>
<feature type="compositionally biased region" description="Basic residues" evidence="1">
    <location>
        <begin position="59"/>
        <end position="69"/>
    </location>
</feature>
<sequence>MLHKNISAMMDVDGCPIQNVKRLNYAVGYQVMGYSGSDSPKRGEREEEEEEKEKEAPERRRRRKKKKTTKGGEAKQSQVGLDRVRKVPVPVRRPKGVGGDDVGNGEPMKKELEKRPATHEVETSRSGEEEDDLALTSFLSTSLAAREDPVSPPSPTPPRIPNTMVVKHRFTFCRFTCSSTHF</sequence>
<evidence type="ECO:0000256" key="1">
    <source>
        <dbReference type="SAM" id="MobiDB-lite"/>
    </source>
</evidence>
<reference evidence="2" key="1">
    <citation type="journal article" date="2023" name="DNA Res.">
        <title>Chromosome-level genome assembly of Phrynocephalus forsythii using third-generation DNA sequencing and Hi-C analysis.</title>
        <authorList>
            <person name="Qi Y."/>
            <person name="Zhao W."/>
            <person name="Zhao Y."/>
            <person name="Niu C."/>
            <person name="Cao S."/>
            <person name="Zhang Y."/>
        </authorList>
    </citation>
    <scope>NUCLEOTIDE SEQUENCE</scope>
    <source>
        <tissue evidence="2">Muscle</tissue>
    </source>
</reference>
<feature type="region of interest" description="Disordered" evidence="1">
    <location>
        <begin position="32"/>
        <end position="162"/>
    </location>
</feature>
<name>A0A9Q0Y7S1_9SAUR</name>
<dbReference type="AlphaFoldDB" id="A0A9Q0Y7S1"/>
<feature type="compositionally biased region" description="Pro residues" evidence="1">
    <location>
        <begin position="150"/>
        <end position="160"/>
    </location>
</feature>
<evidence type="ECO:0000313" key="2">
    <source>
        <dbReference type="EMBL" id="KAJ7345775.1"/>
    </source>
</evidence>
<feature type="compositionally biased region" description="Basic and acidic residues" evidence="1">
    <location>
        <begin position="107"/>
        <end position="127"/>
    </location>
</feature>
<comment type="caution">
    <text evidence="2">The sequence shown here is derived from an EMBL/GenBank/DDBJ whole genome shotgun (WGS) entry which is preliminary data.</text>
</comment>
<accession>A0A9Q0Y7S1</accession>
<organism evidence="2 3">
    <name type="scientific">Phrynocephalus forsythii</name>
    <dbReference type="NCBI Taxonomy" id="171643"/>
    <lineage>
        <taxon>Eukaryota</taxon>
        <taxon>Metazoa</taxon>
        <taxon>Chordata</taxon>
        <taxon>Craniata</taxon>
        <taxon>Vertebrata</taxon>
        <taxon>Euteleostomi</taxon>
        <taxon>Lepidosauria</taxon>
        <taxon>Squamata</taxon>
        <taxon>Bifurcata</taxon>
        <taxon>Unidentata</taxon>
        <taxon>Episquamata</taxon>
        <taxon>Toxicofera</taxon>
        <taxon>Iguania</taxon>
        <taxon>Acrodonta</taxon>
        <taxon>Agamidae</taxon>
        <taxon>Agaminae</taxon>
        <taxon>Phrynocephalus</taxon>
    </lineage>
</organism>
<evidence type="ECO:0000313" key="3">
    <source>
        <dbReference type="Proteomes" id="UP001142489"/>
    </source>
</evidence>
<protein>
    <submittedName>
        <fullName evidence="2">Uncharacterized protein</fullName>
    </submittedName>
</protein>
<dbReference type="EMBL" id="JAPFRF010000001">
    <property type="protein sequence ID" value="KAJ7345775.1"/>
    <property type="molecule type" value="Genomic_DNA"/>
</dbReference>